<name>A0ACA9KBV5_9GLOM</name>
<comment type="caution">
    <text evidence="1">The sequence shown here is derived from an EMBL/GenBank/DDBJ whole genome shotgun (WGS) entry which is preliminary data.</text>
</comment>
<dbReference type="Proteomes" id="UP000789860">
    <property type="component" value="Unassembled WGS sequence"/>
</dbReference>
<protein>
    <submittedName>
        <fullName evidence="1">3830_t:CDS:1</fullName>
    </submittedName>
</protein>
<proteinExistence type="predicted"/>
<evidence type="ECO:0000313" key="2">
    <source>
        <dbReference type="Proteomes" id="UP000789860"/>
    </source>
</evidence>
<organism evidence="1 2">
    <name type="scientific">Scutellospora calospora</name>
    <dbReference type="NCBI Taxonomy" id="85575"/>
    <lineage>
        <taxon>Eukaryota</taxon>
        <taxon>Fungi</taxon>
        <taxon>Fungi incertae sedis</taxon>
        <taxon>Mucoromycota</taxon>
        <taxon>Glomeromycotina</taxon>
        <taxon>Glomeromycetes</taxon>
        <taxon>Diversisporales</taxon>
        <taxon>Gigasporaceae</taxon>
        <taxon>Scutellospora</taxon>
    </lineage>
</organism>
<reference evidence="1" key="1">
    <citation type="submission" date="2021-06" db="EMBL/GenBank/DDBJ databases">
        <authorList>
            <person name="Kallberg Y."/>
            <person name="Tangrot J."/>
            <person name="Rosling A."/>
        </authorList>
    </citation>
    <scope>NUCLEOTIDE SEQUENCE</scope>
    <source>
        <strain evidence="1">AU212A</strain>
    </source>
</reference>
<accession>A0ACA9KBV5</accession>
<keyword evidence="2" id="KW-1185">Reference proteome</keyword>
<dbReference type="EMBL" id="CAJVPM010001288">
    <property type="protein sequence ID" value="CAG8463705.1"/>
    <property type="molecule type" value="Genomic_DNA"/>
</dbReference>
<evidence type="ECO:0000313" key="1">
    <source>
        <dbReference type="EMBL" id="CAG8463705.1"/>
    </source>
</evidence>
<sequence length="206" mass="23487">MQKWNEESRNKVYTGTLFFVSVGATCGGLVAFFNNRSFFRYTIATGINCGIFGLSFFSIRELCLLHQQKNKYKLRNSRTQNIDELISSIIAGGLTGGLFSTIIRDGVGHVCYTSAYNYRQQLILKPKNVQYTPNSQNQEILNNVNLESKDKKMTKGLFDWLSTKKWTGVKKLSEEEYKQIKQSRAEAKTNQLGNISTKYENSDDQS</sequence>
<feature type="non-terminal residue" evidence="1">
    <location>
        <position position="206"/>
    </location>
</feature>
<gene>
    <name evidence="1" type="ORF">SCALOS_LOCUS1724</name>
</gene>